<gene>
    <name evidence="2" type="ORF">PRK78_001711</name>
</gene>
<reference evidence="2" key="1">
    <citation type="submission" date="2023-03" db="EMBL/GenBank/DDBJ databases">
        <title>Emydomyces testavorans Genome Sequence.</title>
        <authorList>
            <person name="Hoyer L."/>
        </authorList>
    </citation>
    <scope>NUCLEOTIDE SEQUENCE</scope>
    <source>
        <strain evidence="2">16-2883</strain>
    </source>
</reference>
<dbReference type="EMBL" id="CP120627">
    <property type="protein sequence ID" value="WEW56269.1"/>
    <property type="molecule type" value="Genomic_DNA"/>
</dbReference>
<proteinExistence type="predicted"/>
<organism evidence="2 3">
    <name type="scientific">Emydomyces testavorans</name>
    <dbReference type="NCBI Taxonomy" id="2070801"/>
    <lineage>
        <taxon>Eukaryota</taxon>
        <taxon>Fungi</taxon>
        <taxon>Dikarya</taxon>
        <taxon>Ascomycota</taxon>
        <taxon>Pezizomycotina</taxon>
        <taxon>Eurotiomycetes</taxon>
        <taxon>Eurotiomycetidae</taxon>
        <taxon>Onygenales</taxon>
        <taxon>Nannizziopsiaceae</taxon>
        <taxon>Emydomyces</taxon>
    </lineage>
</organism>
<dbReference type="AlphaFoldDB" id="A0AAF0DDS4"/>
<protein>
    <submittedName>
        <fullName evidence="2">Uncharacterized protein</fullName>
    </submittedName>
</protein>
<keyword evidence="3" id="KW-1185">Reference proteome</keyword>
<feature type="compositionally biased region" description="Basic and acidic residues" evidence="1">
    <location>
        <begin position="146"/>
        <end position="165"/>
    </location>
</feature>
<evidence type="ECO:0000256" key="1">
    <source>
        <dbReference type="SAM" id="MobiDB-lite"/>
    </source>
</evidence>
<feature type="region of interest" description="Disordered" evidence="1">
    <location>
        <begin position="146"/>
        <end position="232"/>
    </location>
</feature>
<evidence type="ECO:0000313" key="3">
    <source>
        <dbReference type="Proteomes" id="UP001219355"/>
    </source>
</evidence>
<name>A0AAF0DDS4_9EURO</name>
<sequence length="232" mass="25210">MPPPMMVHNASCPIGDYDSLGDLAHDARKSFDLASQGSAGIGIFDLSLKRSHVAKMGFERILQEIIEEASSTCKGVMYATSLGWTPGTGVWVLEGSKENHDTVTRLVQEHSSTPVSWNLILKLAGAEHDDTRQVMSHIPYTEDDIKAAKAKRGDNEPPIEEKYGIDPEEPNTPLLSARSNEAEGDSKDDGFPFISARSNEAMGDSEDDGFPFISGRSNNGETGNDDDSTTRH</sequence>
<evidence type="ECO:0000313" key="2">
    <source>
        <dbReference type="EMBL" id="WEW56269.1"/>
    </source>
</evidence>
<accession>A0AAF0DDS4</accession>
<feature type="compositionally biased region" description="Acidic residues" evidence="1">
    <location>
        <begin position="223"/>
        <end position="232"/>
    </location>
</feature>
<dbReference type="Proteomes" id="UP001219355">
    <property type="component" value="Chromosome 1"/>
</dbReference>
<feature type="compositionally biased region" description="Basic and acidic residues" evidence="1">
    <location>
        <begin position="180"/>
        <end position="190"/>
    </location>
</feature>